<evidence type="ECO:0000313" key="2">
    <source>
        <dbReference type="Proteomes" id="UP001327957"/>
    </source>
</evidence>
<proteinExistence type="predicted"/>
<dbReference type="AlphaFoldDB" id="A0AAV9TGW0"/>
<accession>A0AAV9TGW0</accession>
<evidence type="ECO:0000313" key="1">
    <source>
        <dbReference type="EMBL" id="KAK6221142.1"/>
    </source>
</evidence>
<dbReference type="EMBL" id="JASAOK010000023">
    <property type="protein sequence ID" value="KAK6221142.1"/>
    <property type="molecule type" value="Genomic_DNA"/>
</dbReference>
<gene>
    <name evidence="1" type="ORF">QIS74_04871</name>
</gene>
<protein>
    <submittedName>
        <fullName evidence="1">Uncharacterized protein</fullName>
    </submittedName>
</protein>
<name>A0AAV9TGW0_9PEZI</name>
<sequence length="167" mass="18275">MSLPQLLMHPCLPGAAVPGAPVSDLETTQKSGQNRPPFIFRGYKAVKQGRSNHKDFIYRIGQINNDNYNKPAVRAAAGNAAFSRVDDTLTKITQSRVADHGRHLIPLAQAGLPGVTIRTKDMGASPFYRAGWVPTPDIEPDTPRWSTVDWEATINNSPNPANTRTQC</sequence>
<reference evidence="1 2" key="1">
    <citation type="submission" date="2023-04" db="EMBL/GenBank/DDBJ databases">
        <title>Colletotrichum tabacum stain YC1 causing leaf anthracnose on Nicotiana tabacum(L.) cv.</title>
        <authorList>
            <person name="Ji Z."/>
            <person name="Wang M."/>
            <person name="Zhang J."/>
            <person name="Wang N."/>
            <person name="Zhou Z."/>
        </authorList>
    </citation>
    <scope>NUCLEOTIDE SEQUENCE [LARGE SCALE GENOMIC DNA]</scope>
    <source>
        <strain evidence="1 2">YC1</strain>
    </source>
</reference>
<keyword evidence="2" id="KW-1185">Reference proteome</keyword>
<organism evidence="1 2">
    <name type="scientific">Colletotrichum tabaci</name>
    <dbReference type="NCBI Taxonomy" id="1209068"/>
    <lineage>
        <taxon>Eukaryota</taxon>
        <taxon>Fungi</taxon>
        <taxon>Dikarya</taxon>
        <taxon>Ascomycota</taxon>
        <taxon>Pezizomycotina</taxon>
        <taxon>Sordariomycetes</taxon>
        <taxon>Hypocreomycetidae</taxon>
        <taxon>Glomerellales</taxon>
        <taxon>Glomerellaceae</taxon>
        <taxon>Colletotrichum</taxon>
        <taxon>Colletotrichum destructivum species complex</taxon>
    </lineage>
</organism>
<comment type="caution">
    <text evidence="1">The sequence shown here is derived from an EMBL/GenBank/DDBJ whole genome shotgun (WGS) entry which is preliminary data.</text>
</comment>
<dbReference type="Proteomes" id="UP001327957">
    <property type="component" value="Unassembled WGS sequence"/>
</dbReference>